<evidence type="ECO:0000256" key="1">
    <source>
        <dbReference type="ARBA" id="ARBA00010396"/>
    </source>
</evidence>
<feature type="binding site" evidence="7">
    <location>
        <position position="79"/>
    </location>
    <ligand>
        <name>S-adenosyl-L-methionine</name>
        <dbReference type="ChEBI" id="CHEBI:59789"/>
    </ligand>
</feature>
<reference evidence="8" key="1">
    <citation type="submission" date="2020-01" db="EMBL/GenBank/DDBJ databases">
        <authorList>
            <person name="Meier V. D."/>
            <person name="Meier V D."/>
        </authorList>
    </citation>
    <scope>NUCLEOTIDE SEQUENCE</scope>
    <source>
        <strain evidence="8">HLG_WM_MAG_01</strain>
    </source>
</reference>
<dbReference type="Gene3D" id="1.10.150.170">
    <property type="entry name" value="Putative methyltransferase TM0872, insert domain"/>
    <property type="match status" value="1"/>
</dbReference>
<dbReference type="PIRSF" id="PIRSF004486">
    <property type="entry name" value="MraW"/>
    <property type="match status" value="1"/>
</dbReference>
<evidence type="ECO:0000256" key="3">
    <source>
        <dbReference type="ARBA" id="ARBA00022552"/>
    </source>
</evidence>
<evidence type="ECO:0000256" key="5">
    <source>
        <dbReference type="ARBA" id="ARBA00022679"/>
    </source>
</evidence>
<dbReference type="PANTHER" id="PTHR11265">
    <property type="entry name" value="S-ADENOSYL-METHYLTRANSFERASE MRAW"/>
    <property type="match status" value="1"/>
</dbReference>
<dbReference type="GO" id="GO:0005737">
    <property type="term" value="C:cytoplasm"/>
    <property type="evidence" value="ECO:0007669"/>
    <property type="project" value="UniProtKB-SubCell"/>
</dbReference>
<feature type="binding site" evidence="7">
    <location>
        <position position="104"/>
    </location>
    <ligand>
        <name>S-adenosyl-L-methionine</name>
        <dbReference type="ChEBI" id="CHEBI:59789"/>
    </ligand>
</feature>
<evidence type="ECO:0000256" key="4">
    <source>
        <dbReference type="ARBA" id="ARBA00022603"/>
    </source>
</evidence>
<dbReference type="GO" id="GO:0071424">
    <property type="term" value="F:rRNA (cytosine-N4-)-methyltransferase activity"/>
    <property type="evidence" value="ECO:0007669"/>
    <property type="project" value="UniProtKB-UniRule"/>
</dbReference>
<dbReference type="EC" id="2.1.1.199" evidence="7"/>
<comment type="similarity">
    <text evidence="1 7">Belongs to the methyltransferase superfamily. RsmH family.</text>
</comment>
<comment type="subcellular location">
    <subcellularLocation>
        <location evidence="7">Cytoplasm</location>
    </subcellularLocation>
</comment>
<organism evidence="8">
    <name type="scientific">uncultured Sulfurovum sp</name>
    <dbReference type="NCBI Taxonomy" id="269237"/>
    <lineage>
        <taxon>Bacteria</taxon>
        <taxon>Pseudomonadati</taxon>
        <taxon>Campylobacterota</taxon>
        <taxon>Epsilonproteobacteria</taxon>
        <taxon>Campylobacterales</taxon>
        <taxon>Sulfurovaceae</taxon>
        <taxon>Sulfurovum</taxon>
        <taxon>environmental samples</taxon>
    </lineage>
</organism>
<dbReference type="InterPro" id="IPR002903">
    <property type="entry name" value="RsmH"/>
</dbReference>
<protein>
    <recommendedName>
        <fullName evidence="7">Ribosomal RNA small subunit methyltransferase H</fullName>
        <ecNumber evidence="7">2.1.1.199</ecNumber>
    </recommendedName>
    <alternativeName>
        <fullName evidence="7">16S rRNA m(4)C1402 methyltransferase</fullName>
    </alternativeName>
    <alternativeName>
        <fullName evidence="7">rRNA (cytosine-N(4)-)-methyltransferase RsmH</fullName>
    </alternativeName>
</protein>
<accession>A0A6S6RYJ4</accession>
<gene>
    <name evidence="7" type="primary">rsmH</name>
    <name evidence="8" type="ORF">HELGO_WM2407</name>
</gene>
<dbReference type="AlphaFoldDB" id="A0A6S6RYJ4"/>
<dbReference type="PANTHER" id="PTHR11265:SF0">
    <property type="entry name" value="12S RRNA N4-METHYLCYTIDINE METHYLTRANSFERASE"/>
    <property type="match status" value="1"/>
</dbReference>
<dbReference type="SUPFAM" id="SSF53335">
    <property type="entry name" value="S-adenosyl-L-methionine-dependent methyltransferases"/>
    <property type="match status" value="1"/>
</dbReference>
<evidence type="ECO:0000256" key="2">
    <source>
        <dbReference type="ARBA" id="ARBA00022490"/>
    </source>
</evidence>
<keyword evidence="2 7" id="KW-0963">Cytoplasm</keyword>
<evidence type="ECO:0000256" key="7">
    <source>
        <dbReference type="HAMAP-Rule" id="MF_01007"/>
    </source>
</evidence>
<evidence type="ECO:0000313" key="8">
    <source>
        <dbReference type="EMBL" id="CAA6801161.1"/>
    </source>
</evidence>
<dbReference type="InterPro" id="IPR023397">
    <property type="entry name" value="SAM-dep_MeTrfase_MraW_recog"/>
</dbReference>
<evidence type="ECO:0000256" key="6">
    <source>
        <dbReference type="ARBA" id="ARBA00022691"/>
    </source>
</evidence>
<dbReference type="HAMAP" id="MF_01007">
    <property type="entry name" value="16SrRNA_methyltr_H"/>
    <property type="match status" value="1"/>
</dbReference>
<dbReference type="Pfam" id="PF01795">
    <property type="entry name" value="Methyltransf_5"/>
    <property type="match status" value="1"/>
</dbReference>
<dbReference type="NCBIfam" id="TIGR00006">
    <property type="entry name" value="16S rRNA (cytosine(1402)-N(4))-methyltransferase RsmH"/>
    <property type="match status" value="1"/>
</dbReference>
<keyword evidence="3 7" id="KW-0698">rRNA processing</keyword>
<comment type="function">
    <text evidence="7">Specifically methylates the N4 position of cytidine in position 1402 (C1402) of 16S rRNA.</text>
</comment>
<dbReference type="InterPro" id="IPR029063">
    <property type="entry name" value="SAM-dependent_MTases_sf"/>
</dbReference>
<keyword evidence="6 7" id="KW-0949">S-adenosyl-L-methionine</keyword>
<sequence>MEIPHIPVLLDEVLESFTDIEKGYFVDCTLGYAGHSSEILKNFPNIKHIGIDRDDEALTFSEKRLAPYDGRTTLYKGTFSEVMPSLAETPITAVLADFGVSSLQLDKKDRGFSFNSDNLDMRMDITAPLSAYEVVNTYSKEKLEYIFDSYGEIRSYRKLAGAVVEARSKEAIASAKALSEIAKQVIPSGGKIHPATLMFQAIRIEVNNELGEIEGLLNALENKHFDKEVVSLITFHSLEDRLVKNRFKKWSNACICDPQAIRCTCGKNHALGKMLSRKPITATKEELKINPRSRSAKLRSFRFEK</sequence>
<dbReference type="GO" id="GO:0070475">
    <property type="term" value="P:rRNA base methylation"/>
    <property type="evidence" value="ECO:0007669"/>
    <property type="project" value="UniProtKB-UniRule"/>
</dbReference>
<comment type="catalytic activity">
    <reaction evidence="7">
        <text>cytidine(1402) in 16S rRNA + S-adenosyl-L-methionine = N(4)-methylcytidine(1402) in 16S rRNA + S-adenosyl-L-homocysteine + H(+)</text>
        <dbReference type="Rhea" id="RHEA:42928"/>
        <dbReference type="Rhea" id="RHEA-COMP:10286"/>
        <dbReference type="Rhea" id="RHEA-COMP:10287"/>
        <dbReference type="ChEBI" id="CHEBI:15378"/>
        <dbReference type="ChEBI" id="CHEBI:57856"/>
        <dbReference type="ChEBI" id="CHEBI:59789"/>
        <dbReference type="ChEBI" id="CHEBI:74506"/>
        <dbReference type="ChEBI" id="CHEBI:82748"/>
        <dbReference type="EC" id="2.1.1.199"/>
    </reaction>
</comment>
<keyword evidence="4 7" id="KW-0489">Methyltransferase</keyword>
<dbReference type="Gene3D" id="3.40.50.150">
    <property type="entry name" value="Vaccinia Virus protein VP39"/>
    <property type="match status" value="1"/>
</dbReference>
<dbReference type="EMBL" id="CACVAS010000020">
    <property type="protein sequence ID" value="CAA6801161.1"/>
    <property type="molecule type" value="Genomic_DNA"/>
</dbReference>
<feature type="binding site" evidence="7">
    <location>
        <begin position="33"/>
        <end position="35"/>
    </location>
    <ligand>
        <name>S-adenosyl-L-methionine</name>
        <dbReference type="ChEBI" id="CHEBI:59789"/>
    </ligand>
</feature>
<feature type="binding site" evidence="7">
    <location>
        <position position="97"/>
    </location>
    <ligand>
        <name>S-adenosyl-L-methionine</name>
        <dbReference type="ChEBI" id="CHEBI:59789"/>
    </ligand>
</feature>
<keyword evidence="5 7" id="KW-0808">Transferase</keyword>
<proteinExistence type="inferred from homology"/>
<dbReference type="SUPFAM" id="SSF81799">
    <property type="entry name" value="Putative methyltransferase TM0872, insert domain"/>
    <property type="match status" value="1"/>
</dbReference>
<feature type="binding site" evidence="7">
    <location>
        <position position="52"/>
    </location>
    <ligand>
        <name>S-adenosyl-L-methionine</name>
        <dbReference type="ChEBI" id="CHEBI:59789"/>
    </ligand>
</feature>
<name>A0A6S6RYJ4_9BACT</name>